<dbReference type="GO" id="GO:0140359">
    <property type="term" value="F:ABC-type transporter activity"/>
    <property type="evidence" value="ECO:0007669"/>
    <property type="project" value="InterPro"/>
</dbReference>
<evidence type="ECO:0000313" key="13">
    <source>
        <dbReference type="Proteomes" id="UP000238479"/>
    </source>
</evidence>
<dbReference type="GO" id="GO:0016887">
    <property type="term" value="F:ATP hydrolysis activity"/>
    <property type="evidence" value="ECO:0007669"/>
    <property type="project" value="InterPro"/>
</dbReference>
<dbReference type="EMBL" id="PDCK01000040">
    <property type="protein sequence ID" value="PRQ53735.1"/>
    <property type="molecule type" value="Genomic_DNA"/>
</dbReference>
<dbReference type="SUPFAM" id="SSF90123">
    <property type="entry name" value="ABC transporter transmembrane region"/>
    <property type="match status" value="1"/>
</dbReference>
<dbReference type="InterPro" id="IPR003439">
    <property type="entry name" value="ABC_transporter-like_ATP-bd"/>
</dbReference>
<dbReference type="SMART" id="SM00382">
    <property type="entry name" value="AAA"/>
    <property type="match status" value="1"/>
</dbReference>
<dbReference type="Gramene" id="PRQ53735">
    <property type="protein sequence ID" value="PRQ53735"/>
    <property type="gene ID" value="RchiOBHm_Chr2g0169781"/>
</dbReference>
<evidence type="ECO:0000256" key="2">
    <source>
        <dbReference type="ARBA" id="ARBA00022448"/>
    </source>
</evidence>
<evidence type="ECO:0000259" key="11">
    <source>
        <dbReference type="PROSITE" id="PS50893"/>
    </source>
</evidence>
<protein>
    <submittedName>
        <fullName evidence="12">Putative xenobiotic-transporting ATPase</fullName>
        <ecNumber evidence="12">3.6.3.44</ecNumber>
    </submittedName>
</protein>
<dbReference type="InterPro" id="IPR003593">
    <property type="entry name" value="AAA+_ATPase"/>
</dbReference>
<keyword evidence="4" id="KW-0677">Repeat</keyword>
<keyword evidence="3" id="KW-0812">Transmembrane</keyword>
<dbReference type="GO" id="GO:0016020">
    <property type="term" value="C:membrane"/>
    <property type="evidence" value="ECO:0007669"/>
    <property type="project" value="InterPro"/>
</dbReference>
<evidence type="ECO:0000313" key="12">
    <source>
        <dbReference type="EMBL" id="PRQ53735.1"/>
    </source>
</evidence>
<evidence type="ECO:0000256" key="8">
    <source>
        <dbReference type="ARBA" id="ARBA00023136"/>
    </source>
</evidence>
<sequence>MRSKYMQAVLHCDVGYFDLHVTSTSEVLTSISNDIQFNRISKKEKRRMHQGWNAGSIAEQAISSSRSVYAFTGENNTIYQFSEALRGTIKLGLKQGMIKGLAIGSSTGTALANWAACLIMGNGCCFIEYSNLKYIAEACSAGDHILEIINRVPEIDLDNMEGAILEHVTSKRLKKKSGQGTTPTTAPRGAGTPVQSHVQKRLFAHQLVLEPNNPSRPENIILNRFCLTVRAGKTVVLVGSSGSGKSIVISLLQRFYDPLEGEILLNGVAIDKLQLKWLRSQINVIRKPRAFIVLTTIKDNTLLGEEDGTREEIVEAAKASNAHDFICQLPQGYDTQRIAIARALIKKPHILLLDEATSAVDSESERLVQEALHRAAMGRTTIVIAHRLSTIRNADLIGVMQNGCVIETGSHDELIQHQNGLYTSFVRLQQTETETPEDQFQCTGTCTTTLPVIASPLNLTSQLGGSDSTTAKEYPNNMVTRKSSIWRLLSITSPKWKQAILGRLSAMLKDIDIMCASTN</sequence>
<comment type="caution">
    <text evidence="12">The sequence shown here is derived from an EMBL/GenBank/DDBJ whole genome shotgun (WGS) entry which is preliminary data.</text>
</comment>
<dbReference type="EC" id="3.6.3.44" evidence="12"/>
<dbReference type="PANTHER" id="PTHR45136">
    <property type="entry name" value="ABC TRANSPORTER DOMAIN-CONTAINING PROTEIN"/>
    <property type="match status" value="1"/>
</dbReference>
<dbReference type="InterPro" id="IPR027417">
    <property type="entry name" value="P-loop_NTPase"/>
</dbReference>
<evidence type="ECO:0000256" key="3">
    <source>
        <dbReference type="ARBA" id="ARBA00022692"/>
    </source>
</evidence>
<evidence type="ECO:0000256" key="1">
    <source>
        <dbReference type="ARBA" id="ARBA00007577"/>
    </source>
</evidence>
<dbReference type="InterPro" id="IPR011527">
    <property type="entry name" value="ABC1_TM_dom"/>
</dbReference>
<dbReference type="Pfam" id="PF00664">
    <property type="entry name" value="ABC_membrane"/>
    <property type="match status" value="1"/>
</dbReference>
<dbReference type="Pfam" id="PF00005">
    <property type="entry name" value="ABC_tran"/>
    <property type="match status" value="1"/>
</dbReference>
<dbReference type="SUPFAM" id="SSF52540">
    <property type="entry name" value="P-loop containing nucleoside triphosphate hydrolases"/>
    <property type="match status" value="1"/>
</dbReference>
<keyword evidence="12" id="KW-0378">Hydrolase</keyword>
<organism evidence="12 13">
    <name type="scientific">Rosa chinensis</name>
    <name type="common">China rose</name>
    <dbReference type="NCBI Taxonomy" id="74649"/>
    <lineage>
        <taxon>Eukaryota</taxon>
        <taxon>Viridiplantae</taxon>
        <taxon>Streptophyta</taxon>
        <taxon>Embryophyta</taxon>
        <taxon>Tracheophyta</taxon>
        <taxon>Spermatophyta</taxon>
        <taxon>Magnoliopsida</taxon>
        <taxon>eudicotyledons</taxon>
        <taxon>Gunneridae</taxon>
        <taxon>Pentapetalae</taxon>
        <taxon>rosids</taxon>
        <taxon>fabids</taxon>
        <taxon>Rosales</taxon>
        <taxon>Rosaceae</taxon>
        <taxon>Rosoideae</taxon>
        <taxon>Rosoideae incertae sedis</taxon>
        <taxon>Rosa</taxon>
    </lineage>
</organism>
<dbReference type="AlphaFoldDB" id="A0A2P6S4Y4"/>
<evidence type="ECO:0000256" key="5">
    <source>
        <dbReference type="ARBA" id="ARBA00022741"/>
    </source>
</evidence>
<keyword evidence="7" id="KW-1133">Transmembrane helix</keyword>
<evidence type="ECO:0000256" key="9">
    <source>
        <dbReference type="ARBA" id="ARBA00023180"/>
    </source>
</evidence>
<keyword evidence="6" id="KW-0067">ATP-binding</keyword>
<dbReference type="OMA" id="CHEARYG"/>
<dbReference type="Gene3D" id="3.40.50.300">
    <property type="entry name" value="P-loop containing nucleotide triphosphate hydrolases"/>
    <property type="match status" value="1"/>
</dbReference>
<comment type="similarity">
    <text evidence="1">Belongs to the ABC transporter superfamily. ABCB family. Multidrug resistance exporter (TC 3.A.1.201) subfamily.</text>
</comment>
<dbReference type="InterPro" id="IPR036640">
    <property type="entry name" value="ABC1_TM_sf"/>
</dbReference>
<keyword evidence="13" id="KW-1185">Reference proteome</keyword>
<reference evidence="12 13" key="1">
    <citation type="journal article" date="2018" name="Nat. Genet.">
        <title>The Rosa genome provides new insights in the design of modern roses.</title>
        <authorList>
            <person name="Bendahmane M."/>
        </authorList>
    </citation>
    <scope>NUCLEOTIDE SEQUENCE [LARGE SCALE GENOMIC DNA]</scope>
    <source>
        <strain evidence="13">cv. Old Blush</strain>
    </source>
</reference>
<evidence type="ECO:0000256" key="6">
    <source>
        <dbReference type="ARBA" id="ARBA00022840"/>
    </source>
</evidence>
<keyword evidence="5" id="KW-0547">Nucleotide-binding</keyword>
<dbReference type="GO" id="GO:0005524">
    <property type="term" value="F:ATP binding"/>
    <property type="evidence" value="ECO:0007669"/>
    <property type="project" value="UniProtKB-KW"/>
</dbReference>
<proteinExistence type="inferred from homology"/>
<dbReference type="Gene3D" id="1.20.1560.10">
    <property type="entry name" value="ABC transporter type 1, transmembrane domain"/>
    <property type="match status" value="2"/>
</dbReference>
<feature type="domain" description="ABC transporter" evidence="11">
    <location>
        <begin position="207"/>
        <end position="427"/>
    </location>
</feature>
<feature type="region of interest" description="Disordered" evidence="10">
    <location>
        <begin position="171"/>
        <end position="194"/>
    </location>
</feature>
<accession>A0A2P6S4Y4</accession>
<dbReference type="Proteomes" id="UP000238479">
    <property type="component" value="Chromosome 2"/>
</dbReference>
<dbReference type="PROSITE" id="PS50893">
    <property type="entry name" value="ABC_TRANSPORTER_2"/>
    <property type="match status" value="1"/>
</dbReference>
<evidence type="ECO:0000256" key="4">
    <source>
        <dbReference type="ARBA" id="ARBA00022737"/>
    </source>
</evidence>
<name>A0A2P6S4Y4_ROSCH</name>
<gene>
    <name evidence="12" type="ORF">RchiOBHm_Chr2g0169781</name>
</gene>
<keyword evidence="9" id="KW-0325">Glycoprotein</keyword>
<evidence type="ECO:0000256" key="7">
    <source>
        <dbReference type="ARBA" id="ARBA00022989"/>
    </source>
</evidence>
<dbReference type="STRING" id="74649.A0A2P6S4Y4"/>
<evidence type="ECO:0000256" key="10">
    <source>
        <dbReference type="SAM" id="MobiDB-lite"/>
    </source>
</evidence>
<dbReference type="PANTHER" id="PTHR45136:SF2">
    <property type="entry name" value="ABC TRANSPORTER DOMAIN-CONTAINING PROTEIN"/>
    <property type="match status" value="1"/>
</dbReference>
<keyword evidence="2" id="KW-0813">Transport</keyword>
<feature type="compositionally biased region" description="Low complexity" evidence="10">
    <location>
        <begin position="180"/>
        <end position="193"/>
    </location>
</feature>
<keyword evidence="8" id="KW-0472">Membrane</keyword>